<accession>Q2RB37</accession>
<proteinExistence type="predicted"/>
<dbReference type="InterPro" id="IPR025312">
    <property type="entry name" value="DUF4216"/>
</dbReference>
<protein>
    <submittedName>
        <fullName evidence="4">Transposon protein, putative, CACTA, En/Spm sub-class</fullName>
    </submittedName>
</protein>
<dbReference type="PANTHER" id="PTHR48258">
    <property type="entry name" value="DUF4218 DOMAIN-CONTAINING PROTEIN-RELATED"/>
    <property type="match status" value="1"/>
</dbReference>
<evidence type="ECO:0000259" key="2">
    <source>
        <dbReference type="Pfam" id="PF13952"/>
    </source>
</evidence>
<dbReference type="Pfam" id="PF13952">
    <property type="entry name" value="DUF4216"/>
    <property type="match status" value="1"/>
</dbReference>
<dbReference type="AlphaFoldDB" id="Q2RB37"/>
<dbReference type="EMBL" id="DP000010">
    <property type="protein sequence ID" value="ABA91272.1"/>
    <property type="molecule type" value="Genomic_DNA"/>
</dbReference>
<feature type="region of interest" description="Disordered" evidence="1">
    <location>
        <begin position="40"/>
        <end position="60"/>
    </location>
</feature>
<feature type="compositionally biased region" description="Acidic residues" evidence="1">
    <location>
        <begin position="790"/>
        <end position="810"/>
    </location>
</feature>
<reference evidence="4" key="2">
    <citation type="submission" date="2005-04" db="EMBL/GenBank/DDBJ databases">
        <authorList>
            <person name="Buell C.R."/>
            <person name="Wing R.A."/>
            <person name="McCombie W.A."/>
            <person name="Ouyang S."/>
        </authorList>
    </citation>
    <scope>NUCLEOTIDE SEQUENCE</scope>
</reference>
<dbReference type="PANTHER" id="PTHR48258:SF4">
    <property type="entry name" value="DUF4216 DOMAIN-CONTAINING PROTEIN"/>
    <property type="match status" value="1"/>
</dbReference>
<gene>
    <name evidence="4" type="ordered locus">LOC_Os11g03330</name>
</gene>
<evidence type="ECO:0000256" key="1">
    <source>
        <dbReference type="SAM" id="MobiDB-lite"/>
    </source>
</evidence>
<evidence type="ECO:0000259" key="3">
    <source>
        <dbReference type="Pfam" id="PF13960"/>
    </source>
</evidence>
<dbReference type="Pfam" id="PF13960">
    <property type="entry name" value="DUF4218"/>
    <property type="match status" value="1"/>
</dbReference>
<sequence>MAPSKAWMGLVDDRLNHEYLEGVEKFIDYAFSKLDGVQCNTPGGDEATHESTDQGPEEEPNTDAAKFYALLDKYNQPLYEGSRTSKLSALVNLLHVKNLGKWSNKSFTALLELLRKDFLPHDSTLPNSYYEAKKTIRELGLSYIKIDACKNDYMLYWKEDIDAESCKVCGSSRWKEEKHTGEIKHSSAGKKIPHKTMRYFPIKPRLQRLFMCRKTAAYAKWHKECRVDDGVMRHPADSKAWKEFDKIHSSFASEPRNVRLCLASDGFQPFANMRTSYSIWPVFLVPLNLPPWMCMKQQNVMLSMLLPGPDGPGDAIDVYLQPLIEELIELWEDGVDTYDSSTKTNFKLRAALLWTVHDFPAYGNISGHSTKGKLACPVCHKETNSMWLKKERKMSGLKSHDCHVILNHIFPLALRGLLPENIYEPLVELSQFFKKLNSKALSVEQLEEMDAQIPVILCKLEKEFPPSFFDVMMHLPVHLAREALIGGPTIYRWMYLFERQIHCLKSLVRNMARPEGSIAEGYIADEFMTLSSRYLDDVETKHNRPGRIHDTSIGNKFNLSIFSCAGRPIGSRKTRDLDMLESEQAHIYILRNCDEVQAYISEYCNSTEGSSMVQFTSTWNKKFINWFKEKIYQQHQHDKSEVMEDLLSLSRGPLKNITCFTGYDMNGFRYRTERRDSRRCTQNSGVMVLGDDVEYYGVLTEILEIQYLGGRRVPLFRCNWVDVFNKDRGIRIDKYGLTSVNLQRLLQTDEPFVLASQAAQVFFVKDNQIKGWHLIEKMQPRDTYQVPAGESDDESTEVEQDDGNEEDILDDSPSASLKRKRKP</sequence>
<reference evidence="4" key="1">
    <citation type="journal article" date="2005" name="BMC Biol.">
        <title>The sequence of rice chromosomes 11 and 12, rich in disease resistance genes and recent gene duplications.</title>
        <authorList>
            <consortium name="The rice chromosomes 11 and 12 sequencing consortia"/>
        </authorList>
    </citation>
    <scope>NUCLEOTIDE SEQUENCE [LARGE SCALE GENOMIC DNA]</scope>
</reference>
<dbReference type="InterPro" id="IPR025452">
    <property type="entry name" value="DUF4218"/>
</dbReference>
<dbReference type="Pfam" id="PF02992">
    <property type="entry name" value="Transposase_21"/>
    <property type="match status" value="1"/>
</dbReference>
<feature type="region of interest" description="Disordered" evidence="1">
    <location>
        <begin position="781"/>
        <end position="823"/>
    </location>
</feature>
<feature type="domain" description="DUF4216" evidence="2">
    <location>
        <begin position="703"/>
        <end position="774"/>
    </location>
</feature>
<name>Q2RB37_ORYSJ</name>
<organism evidence="4">
    <name type="scientific">Oryza sativa subsp. japonica</name>
    <name type="common">Rice</name>
    <dbReference type="NCBI Taxonomy" id="39947"/>
    <lineage>
        <taxon>Eukaryota</taxon>
        <taxon>Viridiplantae</taxon>
        <taxon>Streptophyta</taxon>
        <taxon>Embryophyta</taxon>
        <taxon>Tracheophyta</taxon>
        <taxon>Spermatophyta</taxon>
        <taxon>Magnoliopsida</taxon>
        <taxon>Liliopsida</taxon>
        <taxon>Poales</taxon>
        <taxon>Poaceae</taxon>
        <taxon>BOP clade</taxon>
        <taxon>Oryzoideae</taxon>
        <taxon>Oryzeae</taxon>
        <taxon>Oryzinae</taxon>
        <taxon>Oryza</taxon>
        <taxon>Oryza sativa</taxon>
    </lineage>
</organism>
<feature type="domain" description="DUF4218" evidence="3">
    <location>
        <begin position="436"/>
        <end position="547"/>
    </location>
</feature>
<evidence type="ECO:0000313" key="4">
    <source>
        <dbReference type="EMBL" id="ABA91272.1"/>
    </source>
</evidence>
<dbReference type="InterPro" id="IPR004242">
    <property type="entry name" value="Transposase_21"/>
</dbReference>
<reference evidence="4" key="3">
    <citation type="submission" date="2006-01" db="EMBL/GenBank/DDBJ databases">
        <authorList>
            <person name="Buell R."/>
        </authorList>
    </citation>
    <scope>NUCLEOTIDE SEQUENCE</scope>
</reference>